<reference evidence="1 2" key="1">
    <citation type="journal article" date="2019" name="Int. J. Syst. Evol. Microbiol.">
        <title>The Global Catalogue of Microorganisms (GCM) 10K type strain sequencing project: providing services to taxonomists for standard genome sequencing and annotation.</title>
        <authorList>
            <consortium name="The Broad Institute Genomics Platform"/>
            <consortium name="The Broad Institute Genome Sequencing Center for Infectious Disease"/>
            <person name="Wu L."/>
            <person name="Ma J."/>
        </authorList>
    </citation>
    <scope>NUCLEOTIDE SEQUENCE [LARGE SCALE GENOMIC DNA]</scope>
    <source>
        <strain evidence="1 2">JCM 3272</strain>
    </source>
</reference>
<dbReference type="RefSeq" id="WP_344617738.1">
    <property type="nucleotide sequence ID" value="NZ_BAAARV010000078.1"/>
</dbReference>
<sequence>MGMIAYVDGIQFWEPGQSTAQMFCTQLRALEHWIQRSSGIVGPESDELFIDPLKLREFLVFQLNAWNRQGSPTIKAMMLGAMQVLAALDQHINGPLRELSGNPEIHDGMHNALPPSGLRPAPWGPPAATDLPQSVRFELAAIVQDLVRGWYKTLAERTGSGGWSSDRLQAVVDAYPVPLLMPPQRIPPDLISTVDAAPDGPRRISVMSLWDTVYGVSRLRLRVVHDTAGHRINWLGFGDPPAMSPTEADI</sequence>
<dbReference type="EMBL" id="BAAARV010000078">
    <property type="protein sequence ID" value="GAA2375302.1"/>
    <property type="molecule type" value="Genomic_DNA"/>
</dbReference>
<dbReference type="Proteomes" id="UP001501444">
    <property type="component" value="Unassembled WGS sequence"/>
</dbReference>
<name>A0ABN3HBR1_9ACTN</name>
<comment type="caution">
    <text evidence="1">The sequence shown here is derived from an EMBL/GenBank/DDBJ whole genome shotgun (WGS) entry which is preliminary data.</text>
</comment>
<gene>
    <name evidence="1" type="ORF">GCM10010170_078740</name>
</gene>
<keyword evidence="2" id="KW-1185">Reference proteome</keyword>
<dbReference type="InterPro" id="IPR045732">
    <property type="entry name" value="DUF6086"/>
</dbReference>
<proteinExistence type="predicted"/>
<dbReference type="Pfam" id="PF19564">
    <property type="entry name" value="DUF6086"/>
    <property type="match status" value="1"/>
</dbReference>
<evidence type="ECO:0000313" key="2">
    <source>
        <dbReference type="Proteomes" id="UP001501444"/>
    </source>
</evidence>
<protein>
    <submittedName>
        <fullName evidence="1">Uncharacterized protein</fullName>
    </submittedName>
</protein>
<organism evidence="1 2">
    <name type="scientific">Dactylosporangium salmoneum</name>
    <dbReference type="NCBI Taxonomy" id="53361"/>
    <lineage>
        <taxon>Bacteria</taxon>
        <taxon>Bacillati</taxon>
        <taxon>Actinomycetota</taxon>
        <taxon>Actinomycetes</taxon>
        <taxon>Micromonosporales</taxon>
        <taxon>Micromonosporaceae</taxon>
        <taxon>Dactylosporangium</taxon>
    </lineage>
</organism>
<accession>A0ABN3HBR1</accession>
<evidence type="ECO:0000313" key="1">
    <source>
        <dbReference type="EMBL" id="GAA2375302.1"/>
    </source>
</evidence>